<keyword evidence="1" id="KW-0812">Transmembrane</keyword>
<proteinExistence type="predicted"/>
<feature type="transmembrane region" description="Helical" evidence="1">
    <location>
        <begin position="6"/>
        <end position="23"/>
    </location>
</feature>
<dbReference type="RefSeq" id="WP_269921025.1">
    <property type="nucleotide sequence ID" value="NZ_JAMKBI010000002.1"/>
</dbReference>
<comment type="caution">
    <text evidence="2">The sequence shown here is derived from an EMBL/GenBank/DDBJ whole genome shotgun (WGS) entry which is preliminary data.</text>
</comment>
<name>A0A9X3L6U9_9BACI</name>
<sequence>MISSPEGVMVNVITIITSVYLYVGESLQAQKKLNDSAKSNSKIEYL</sequence>
<dbReference type="Proteomes" id="UP001152172">
    <property type="component" value="Unassembled WGS sequence"/>
</dbReference>
<keyword evidence="3" id="KW-1185">Reference proteome</keyword>
<dbReference type="EMBL" id="JAMKBI010000002">
    <property type="protein sequence ID" value="MCZ8532463.1"/>
    <property type="molecule type" value="Genomic_DNA"/>
</dbReference>
<evidence type="ECO:0000256" key="1">
    <source>
        <dbReference type="SAM" id="Phobius"/>
    </source>
</evidence>
<protein>
    <submittedName>
        <fullName evidence="2">Uncharacterized protein</fullName>
    </submittedName>
</protein>
<dbReference type="AlphaFoldDB" id="A0A9X3L6U9"/>
<gene>
    <name evidence="2" type="ORF">M9R61_03740</name>
</gene>
<organism evidence="2 3">
    <name type="scientific">Psychrobacillus psychrodurans</name>
    <dbReference type="NCBI Taxonomy" id="126157"/>
    <lineage>
        <taxon>Bacteria</taxon>
        <taxon>Bacillati</taxon>
        <taxon>Bacillota</taxon>
        <taxon>Bacilli</taxon>
        <taxon>Bacillales</taxon>
        <taxon>Bacillaceae</taxon>
        <taxon>Psychrobacillus</taxon>
    </lineage>
</organism>
<accession>A0A9X3L6U9</accession>
<reference evidence="2" key="1">
    <citation type="submission" date="2022-05" db="EMBL/GenBank/DDBJ databases">
        <authorList>
            <person name="Colautti A."/>
            <person name="Iacumin L."/>
        </authorList>
    </citation>
    <scope>NUCLEOTIDE SEQUENCE</scope>
    <source>
        <strain evidence="2">DSM 30747</strain>
    </source>
</reference>
<keyword evidence="1" id="KW-0472">Membrane</keyword>
<evidence type="ECO:0000313" key="2">
    <source>
        <dbReference type="EMBL" id="MCZ8532463.1"/>
    </source>
</evidence>
<evidence type="ECO:0000313" key="3">
    <source>
        <dbReference type="Proteomes" id="UP001152172"/>
    </source>
</evidence>
<keyword evidence="1" id="KW-1133">Transmembrane helix</keyword>